<protein>
    <submittedName>
        <fullName evidence="3">Uncharacterized protein</fullName>
    </submittedName>
</protein>
<accession>A0A1I8JJ66</accession>
<evidence type="ECO:0000256" key="1">
    <source>
        <dbReference type="SAM" id="MobiDB-lite"/>
    </source>
</evidence>
<feature type="region of interest" description="Disordered" evidence="1">
    <location>
        <begin position="1"/>
        <end position="50"/>
    </location>
</feature>
<organism evidence="2 3">
    <name type="scientific">Macrostomum lignano</name>
    <dbReference type="NCBI Taxonomy" id="282301"/>
    <lineage>
        <taxon>Eukaryota</taxon>
        <taxon>Metazoa</taxon>
        <taxon>Spiralia</taxon>
        <taxon>Lophotrochozoa</taxon>
        <taxon>Platyhelminthes</taxon>
        <taxon>Rhabditophora</taxon>
        <taxon>Macrostomorpha</taxon>
        <taxon>Macrostomida</taxon>
        <taxon>Macrostomidae</taxon>
        <taxon>Macrostomum</taxon>
    </lineage>
</organism>
<feature type="compositionally biased region" description="Basic and acidic residues" evidence="1">
    <location>
        <begin position="37"/>
        <end position="47"/>
    </location>
</feature>
<proteinExistence type="predicted"/>
<reference evidence="3" key="1">
    <citation type="submission" date="2016-11" db="UniProtKB">
        <authorList>
            <consortium name="WormBaseParasite"/>
        </authorList>
    </citation>
    <scope>IDENTIFICATION</scope>
</reference>
<dbReference type="AlphaFoldDB" id="A0A1I8JJ66"/>
<dbReference type="WBParaSite" id="maker-uti_cns_0047986-snap-gene-0.6-mRNA-1">
    <property type="protein sequence ID" value="maker-uti_cns_0047986-snap-gene-0.6-mRNA-1"/>
    <property type="gene ID" value="maker-uti_cns_0047986-snap-gene-0.6"/>
</dbReference>
<sequence length="220" mass="23971">MRLRSRKRSLAEGSAVRSTQSSSSTKRNGASVSPCRTPDEVSNRSDRPSAVTTAARVSQYSDMIASINCCGTRYGSSTDCRRSSSSRLKSFAVQDISEIPRWSSFQWERRVQWERKTGRVLTAVHTGRLFTSGPAAVMDLTASSTAACCRSSRSKDYPTSPVGRQFLWSRSMLSRACLMVGSLCQTGSDFCAGRISGTVWSAAAVTAVLMSEYSASRWSP</sequence>
<name>A0A1I8JJ66_9PLAT</name>
<dbReference type="Proteomes" id="UP000095280">
    <property type="component" value="Unplaced"/>
</dbReference>
<evidence type="ECO:0000313" key="2">
    <source>
        <dbReference type="Proteomes" id="UP000095280"/>
    </source>
</evidence>
<keyword evidence="2" id="KW-1185">Reference proteome</keyword>
<evidence type="ECO:0000313" key="3">
    <source>
        <dbReference type="WBParaSite" id="maker-uti_cns_0047986-snap-gene-0.6-mRNA-1"/>
    </source>
</evidence>